<evidence type="ECO:0000313" key="3">
    <source>
        <dbReference type="EMBL" id="GAT55886.1"/>
    </source>
</evidence>
<proteinExistence type="predicted"/>
<evidence type="ECO:0000256" key="1">
    <source>
        <dbReference type="SAM" id="MobiDB-lite"/>
    </source>
</evidence>
<feature type="region of interest" description="Disordered" evidence="1">
    <location>
        <begin position="176"/>
        <end position="202"/>
    </location>
</feature>
<dbReference type="EMBL" id="DF849170">
    <property type="protein sequence ID" value="GAT55886.1"/>
    <property type="molecule type" value="Genomic_DNA"/>
</dbReference>
<keyword evidence="4" id="KW-1185">Reference proteome</keyword>
<dbReference type="Proteomes" id="UP000815677">
    <property type="component" value="Unassembled WGS sequence"/>
</dbReference>
<feature type="compositionally biased region" description="Low complexity" evidence="1">
    <location>
        <begin position="590"/>
        <end position="609"/>
    </location>
</feature>
<organism evidence="3 4">
    <name type="scientific">Mycena chlorophos</name>
    <name type="common">Agaric fungus</name>
    <name type="synonym">Agaricus chlorophos</name>
    <dbReference type="NCBI Taxonomy" id="658473"/>
    <lineage>
        <taxon>Eukaryota</taxon>
        <taxon>Fungi</taxon>
        <taxon>Dikarya</taxon>
        <taxon>Basidiomycota</taxon>
        <taxon>Agaricomycotina</taxon>
        <taxon>Agaricomycetes</taxon>
        <taxon>Agaricomycetidae</taxon>
        <taxon>Agaricales</taxon>
        <taxon>Marasmiineae</taxon>
        <taxon>Mycenaceae</taxon>
        <taxon>Mycena</taxon>
    </lineage>
</organism>
<gene>
    <name evidence="3" type="ORF">MCHLO_12608</name>
</gene>
<feature type="compositionally biased region" description="Polar residues" evidence="1">
    <location>
        <begin position="193"/>
        <end position="202"/>
    </location>
</feature>
<feature type="region of interest" description="Disordered" evidence="1">
    <location>
        <begin position="70"/>
        <end position="102"/>
    </location>
</feature>
<keyword evidence="2" id="KW-1133">Transmembrane helix</keyword>
<feature type="compositionally biased region" description="Basic and acidic residues" evidence="1">
    <location>
        <begin position="679"/>
        <end position="692"/>
    </location>
</feature>
<reference evidence="3" key="1">
    <citation type="submission" date="2014-09" db="EMBL/GenBank/DDBJ databases">
        <title>Genome sequence of the luminous mushroom Mycena chlorophos for searching fungal bioluminescence genes.</title>
        <authorList>
            <person name="Tanaka Y."/>
            <person name="Kasuga D."/>
            <person name="Oba Y."/>
            <person name="Hase S."/>
            <person name="Sato K."/>
            <person name="Oba Y."/>
            <person name="Sakakibara Y."/>
        </authorList>
    </citation>
    <scope>NUCLEOTIDE SEQUENCE</scope>
</reference>
<sequence>MGYLRTFSGTLTRRTDGRQEVHGPLICLPSSLPLSLSNTQTSGSTTTCQYSTFLKVPPVLGHALSVSEDCGYDSDTGQPPAGPGQPLGCPPQISQAAGTAVGLGPPTTSTVISLSTIITTTTAPSTLTSTTSDASTAETGTASTITSIEIQTATQASPSNARSQALTAAASYAAPATQPVGGDGASSAIKSPPTASLSSTPVPGTASSSHILIGVLISVILFLVLMIIAFFIRRRYIRRRRERLETWVQNSQSDLLPQEQPWAPPPPYSPPVFFRGLARSLRRLSRRGQVDSSLLELGQERGAITEEKPVSEMGVREKERELQFHQRAQVFSLPRPTMTTTTAQIPQANLVPTIESTMLPSTPASEWAVKTGGVLAESAERVHKQAPQDAVELVPGSYPGAAEEELAPGAQPSVSEAVEQALPDEETVQTTITSMGQRVKEMLPGALKAYLPGSNPPSTAPSTDSPPFLTEPAPTTDSLSTNLSTEAQAGSILPPRLDSMAEEPSLRGAPLGEATMSSTVSTNVSTMVHTGTSKSPNPISPAAPVPVDDAQSGLATPPKFALGQNANTSESRFIERLESESSLVVPQTTSPEQLSLRSSQSPSASGSTSDLPVHDGVRAPMNTLAPGAPDPQLTPTEGVVPAKLDTQSTEADEESDDDDVVEGEGDSEAKKERKRDRLVRKVKEKMHVGGGH</sequence>
<feature type="compositionally biased region" description="Acidic residues" evidence="1">
    <location>
        <begin position="650"/>
        <end position="666"/>
    </location>
</feature>
<feature type="region of interest" description="Disordered" evidence="1">
    <location>
        <begin position="448"/>
        <end position="513"/>
    </location>
</feature>
<name>A0ABQ0M160_MYCCL</name>
<accession>A0ABQ0M160</accession>
<feature type="transmembrane region" description="Helical" evidence="2">
    <location>
        <begin position="211"/>
        <end position="232"/>
    </location>
</feature>
<keyword evidence="2" id="KW-0472">Membrane</keyword>
<keyword evidence="2" id="KW-0812">Transmembrane</keyword>
<evidence type="ECO:0000313" key="4">
    <source>
        <dbReference type="Proteomes" id="UP000815677"/>
    </source>
</evidence>
<protein>
    <submittedName>
        <fullName evidence="3">Uncharacterized protein</fullName>
    </submittedName>
</protein>
<feature type="region of interest" description="Disordered" evidence="1">
    <location>
        <begin position="578"/>
        <end position="692"/>
    </location>
</feature>
<feature type="compositionally biased region" description="Polar residues" evidence="1">
    <location>
        <begin position="473"/>
        <end position="488"/>
    </location>
</feature>
<feature type="compositionally biased region" description="Polar residues" evidence="1">
    <location>
        <begin position="580"/>
        <end position="589"/>
    </location>
</feature>
<evidence type="ECO:0000256" key="2">
    <source>
        <dbReference type="SAM" id="Phobius"/>
    </source>
</evidence>
<feature type="region of interest" description="Disordered" evidence="1">
    <location>
        <begin position="527"/>
        <end position="566"/>
    </location>
</feature>